<evidence type="ECO:0000256" key="2">
    <source>
        <dbReference type="ARBA" id="ARBA00022946"/>
    </source>
</evidence>
<sequence>MPEWNLVSWNKMLGAYACGRMLTEARDLFDAMLARNSATFR</sequence>
<accession>B6U2P3</accession>
<name>B6U2P3_MAIZE</name>
<feature type="repeat" description="PPR" evidence="3">
    <location>
        <begin position="5"/>
        <end position="39"/>
    </location>
</feature>
<evidence type="ECO:0000256" key="1">
    <source>
        <dbReference type="ARBA" id="ARBA00022737"/>
    </source>
</evidence>
<evidence type="ECO:0000256" key="3">
    <source>
        <dbReference type="PROSITE-ProRule" id="PRU00708"/>
    </source>
</evidence>
<keyword evidence="2" id="KW-0809">Transit peptide</keyword>
<dbReference type="EMBL" id="EU971508">
    <property type="protein sequence ID" value="ACG43626.1"/>
    <property type="molecule type" value="mRNA"/>
</dbReference>
<dbReference type="PROSITE" id="PS51375">
    <property type="entry name" value="PPR"/>
    <property type="match status" value="1"/>
</dbReference>
<organism evidence="4">
    <name type="scientific">Zea mays</name>
    <name type="common">Maize</name>
    <dbReference type="NCBI Taxonomy" id="4577"/>
    <lineage>
        <taxon>Eukaryota</taxon>
        <taxon>Viridiplantae</taxon>
        <taxon>Streptophyta</taxon>
        <taxon>Embryophyta</taxon>
        <taxon>Tracheophyta</taxon>
        <taxon>Spermatophyta</taxon>
        <taxon>Magnoliopsida</taxon>
        <taxon>Liliopsida</taxon>
        <taxon>Poales</taxon>
        <taxon>Poaceae</taxon>
        <taxon>PACMAD clade</taxon>
        <taxon>Panicoideae</taxon>
        <taxon>Andropogonodae</taxon>
        <taxon>Andropogoneae</taxon>
        <taxon>Tripsacinae</taxon>
        <taxon>Zea</taxon>
    </lineage>
</organism>
<dbReference type="Pfam" id="PF01535">
    <property type="entry name" value="PPR"/>
    <property type="match status" value="1"/>
</dbReference>
<evidence type="ECO:0000313" key="4">
    <source>
        <dbReference type="EMBL" id="ACG43626.1"/>
    </source>
</evidence>
<dbReference type="NCBIfam" id="TIGR00756">
    <property type="entry name" value="PPR"/>
    <property type="match status" value="1"/>
</dbReference>
<proteinExistence type="evidence at transcript level"/>
<dbReference type="AlphaFoldDB" id="B6U2P3"/>
<dbReference type="Gene3D" id="1.25.40.10">
    <property type="entry name" value="Tetratricopeptide repeat domain"/>
    <property type="match status" value="1"/>
</dbReference>
<dbReference type="InterPro" id="IPR002885">
    <property type="entry name" value="PPR_rpt"/>
</dbReference>
<dbReference type="InterPro" id="IPR011990">
    <property type="entry name" value="TPR-like_helical_dom_sf"/>
</dbReference>
<protein>
    <recommendedName>
        <fullName evidence="5">Pentatricopeptide repeat-containing protein</fullName>
    </recommendedName>
</protein>
<reference evidence="4" key="1">
    <citation type="journal article" date="2009" name="Plant Mol. Biol.">
        <title>Insights into corn genes derived from large-scale cDNA sequencing.</title>
        <authorList>
            <person name="Alexandrov N.N."/>
            <person name="Brover V.V."/>
            <person name="Freidin S."/>
            <person name="Troukhan M.E."/>
            <person name="Tatarinova T.V."/>
            <person name="Zhang H."/>
            <person name="Swaller T.J."/>
            <person name="Lu Y.P."/>
            <person name="Bouck J."/>
            <person name="Flavell R.B."/>
            <person name="Feldmann K.A."/>
        </authorList>
    </citation>
    <scope>NUCLEOTIDE SEQUENCE</scope>
</reference>
<evidence type="ECO:0008006" key="5">
    <source>
        <dbReference type="Google" id="ProtNLM"/>
    </source>
</evidence>
<keyword evidence="1" id="KW-0677">Repeat</keyword>